<protein>
    <submittedName>
        <fullName evidence="1">Uncharacterized protein</fullName>
    </submittedName>
</protein>
<sequence length="60" mass="6562">VLWIQAGQQGDSGSPAVKWVASARTVGNVSSGARWFDNLNRDCFLRISDHKKGGHFKCVC</sequence>
<gene>
    <name evidence="1" type="ORF">METZ01_LOCUS25271</name>
</gene>
<reference evidence="1" key="1">
    <citation type="submission" date="2018-05" db="EMBL/GenBank/DDBJ databases">
        <authorList>
            <person name="Lanie J.A."/>
            <person name="Ng W.-L."/>
            <person name="Kazmierczak K.M."/>
            <person name="Andrzejewski T.M."/>
            <person name="Davidsen T.M."/>
            <person name="Wayne K.J."/>
            <person name="Tettelin H."/>
            <person name="Glass J.I."/>
            <person name="Rusch D."/>
            <person name="Podicherti R."/>
            <person name="Tsui H.-C.T."/>
            <person name="Winkler M.E."/>
        </authorList>
    </citation>
    <scope>NUCLEOTIDE SEQUENCE</scope>
</reference>
<proteinExistence type="predicted"/>
<dbReference type="EMBL" id="UINC01001150">
    <property type="protein sequence ID" value="SUZ72417.1"/>
    <property type="molecule type" value="Genomic_DNA"/>
</dbReference>
<organism evidence="1">
    <name type="scientific">marine metagenome</name>
    <dbReference type="NCBI Taxonomy" id="408172"/>
    <lineage>
        <taxon>unclassified sequences</taxon>
        <taxon>metagenomes</taxon>
        <taxon>ecological metagenomes</taxon>
    </lineage>
</organism>
<accession>A0A381Q2S8</accession>
<evidence type="ECO:0000313" key="1">
    <source>
        <dbReference type="EMBL" id="SUZ72417.1"/>
    </source>
</evidence>
<name>A0A381Q2S8_9ZZZZ</name>
<dbReference type="AlphaFoldDB" id="A0A381Q2S8"/>
<feature type="non-terminal residue" evidence="1">
    <location>
        <position position="1"/>
    </location>
</feature>